<comment type="caution">
    <text evidence="2">The sequence shown here is derived from an EMBL/GenBank/DDBJ whole genome shotgun (WGS) entry which is preliminary data.</text>
</comment>
<dbReference type="EMBL" id="JABBWD010000047">
    <property type="protein sequence ID" value="KAG1773627.1"/>
    <property type="molecule type" value="Genomic_DNA"/>
</dbReference>
<evidence type="ECO:0000313" key="2">
    <source>
        <dbReference type="EMBL" id="KAG1773627.1"/>
    </source>
</evidence>
<accession>A0A9P6ZP15</accession>
<protein>
    <submittedName>
        <fullName evidence="2">Uncharacterized protein</fullName>
    </submittedName>
</protein>
<reference evidence="2" key="1">
    <citation type="journal article" date="2020" name="New Phytol.">
        <title>Comparative genomics reveals dynamic genome evolution in host specialist ectomycorrhizal fungi.</title>
        <authorList>
            <person name="Lofgren L.A."/>
            <person name="Nguyen N.H."/>
            <person name="Vilgalys R."/>
            <person name="Ruytinx J."/>
            <person name="Liao H.L."/>
            <person name="Branco S."/>
            <person name="Kuo A."/>
            <person name="LaButti K."/>
            <person name="Lipzen A."/>
            <person name="Andreopoulos W."/>
            <person name="Pangilinan J."/>
            <person name="Riley R."/>
            <person name="Hundley H."/>
            <person name="Na H."/>
            <person name="Barry K."/>
            <person name="Grigoriev I.V."/>
            <person name="Stajich J.E."/>
            <person name="Kennedy P.G."/>
        </authorList>
    </citation>
    <scope>NUCLEOTIDE SEQUENCE</scope>
    <source>
        <strain evidence="2">DOB743</strain>
    </source>
</reference>
<keyword evidence="3" id="KW-1185">Reference proteome</keyword>
<name>A0A9P6ZP15_9AGAM</name>
<feature type="region of interest" description="Disordered" evidence="1">
    <location>
        <begin position="270"/>
        <end position="299"/>
    </location>
</feature>
<dbReference type="OrthoDB" id="3255261at2759"/>
<dbReference type="Proteomes" id="UP000714275">
    <property type="component" value="Unassembled WGS sequence"/>
</dbReference>
<proteinExistence type="predicted"/>
<evidence type="ECO:0000256" key="1">
    <source>
        <dbReference type="SAM" id="MobiDB-lite"/>
    </source>
</evidence>
<dbReference type="AlphaFoldDB" id="A0A9P6ZP15"/>
<gene>
    <name evidence="2" type="ORF">EV702DRAFT_1048187</name>
</gene>
<evidence type="ECO:0000313" key="3">
    <source>
        <dbReference type="Proteomes" id="UP000714275"/>
    </source>
</evidence>
<organism evidence="2 3">
    <name type="scientific">Suillus placidus</name>
    <dbReference type="NCBI Taxonomy" id="48579"/>
    <lineage>
        <taxon>Eukaryota</taxon>
        <taxon>Fungi</taxon>
        <taxon>Dikarya</taxon>
        <taxon>Basidiomycota</taxon>
        <taxon>Agaricomycotina</taxon>
        <taxon>Agaricomycetes</taxon>
        <taxon>Agaricomycetidae</taxon>
        <taxon>Boletales</taxon>
        <taxon>Suillineae</taxon>
        <taxon>Suillaceae</taxon>
        <taxon>Suillus</taxon>
    </lineage>
</organism>
<sequence>MFINCFGSSTYIPSTIYTTASTMVMTQKALRKLTRHGEDPEAVTTSGLCGRIGAQRHISQLSRPDSASRKFIDIIFKTSSKWDTFFLKIDRKTGVLQVEGNIHDEAFQESLKQQGLIIDLSHPSCQPIKGAVEEDMVMSSIDVKRGEISVTPYVFALDLASASFKAEFQFQEGRRGAVLVMHKPQQEYIPQGRVLSIIHEAHQLKDRYISSSTFTCPCVRLTLCFFGGSILKAQLSGREDWFEQTFRGAEVHPTEDDLWPDCPLPWDPLDDGNEDTVYEEPASSSPGGEGDTPTPAKYNPPEPVEFVVLRVRVLLSTVPKSTAQKMMQTIVLMY</sequence>